<dbReference type="GeneID" id="9589981"/>
<proteinExistence type="inferred from homology"/>
<comment type="similarity">
    <text evidence="1 2">Belongs to the enoyl-CoA hydratase/isomerase family.</text>
</comment>
<feature type="compositionally biased region" description="Basic and acidic residues" evidence="3">
    <location>
        <begin position="262"/>
        <end position="271"/>
    </location>
</feature>
<evidence type="ECO:0000313" key="4">
    <source>
        <dbReference type="EMBL" id="EFI96996.1"/>
    </source>
</evidence>
<name>D8Q5N3_SCHCM</name>
<dbReference type="PANTHER" id="PTHR11941">
    <property type="entry name" value="ENOYL-COA HYDRATASE-RELATED"/>
    <property type="match status" value="1"/>
</dbReference>
<dbReference type="InterPro" id="IPR029045">
    <property type="entry name" value="ClpP/crotonase-like_dom_sf"/>
</dbReference>
<dbReference type="PANTHER" id="PTHR11941:SF75">
    <property type="entry name" value="ENOYL-COA HYDRATASE_ISOMERASE FAMILY PROTEIN"/>
    <property type="match status" value="1"/>
</dbReference>
<dbReference type="InterPro" id="IPR018376">
    <property type="entry name" value="Enoyl-CoA_hyd/isom_CS"/>
</dbReference>
<dbReference type="Pfam" id="PF00378">
    <property type="entry name" value="ECH_1"/>
    <property type="match status" value="1"/>
</dbReference>
<reference evidence="4 5" key="1">
    <citation type="journal article" date="2010" name="Nat. Biotechnol.">
        <title>Genome sequence of the model mushroom Schizophyllum commune.</title>
        <authorList>
            <person name="Ohm R.A."/>
            <person name="de Jong J.F."/>
            <person name="Lugones L.G."/>
            <person name="Aerts A."/>
            <person name="Kothe E."/>
            <person name="Stajich J.E."/>
            <person name="de Vries R.P."/>
            <person name="Record E."/>
            <person name="Levasseur A."/>
            <person name="Baker S.E."/>
            <person name="Bartholomew K.A."/>
            <person name="Coutinho P.M."/>
            <person name="Erdmann S."/>
            <person name="Fowler T.J."/>
            <person name="Gathman A.C."/>
            <person name="Lombard V."/>
            <person name="Henrissat B."/>
            <person name="Knabe N."/>
            <person name="Kuees U."/>
            <person name="Lilly W.W."/>
            <person name="Lindquist E."/>
            <person name="Lucas S."/>
            <person name="Magnuson J.K."/>
            <person name="Piumi F."/>
            <person name="Raudaskoski M."/>
            <person name="Salamov A."/>
            <person name="Schmutz J."/>
            <person name="Schwarze F.W.M.R."/>
            <person name="vanKuyk P.A."/>
            <person name="Horton J.S."/>
            <person name="Grigoriev I.V."/>
            <person name="Woesten H.A.B."/>
        </authorList>
    </citation>
    <scope>NUCLEOTIDE SEQUENCE [LARGE SCALE GENOMIC DNA]</scope>
    <source>
        <strain evidence="5">H4-8 / FGSC 9210</strain>
    </source>
</reference>
<evidence type="ECO:0000256" key="3">
    <source>
        <dbReference type="SAM" id="MobiDB-lite"/>
    </source>
</evidence>
<keyword evidence="5" id="KW-1185">Reference proteome</keyword>
<dbReference type="OrthoDB" id="1696280at2759"/>
<evidence type="ECO:0000256" key="2">
    <source>
        <dbReference type="RuleBase" id="RU003707"/>
    </source>
</evidence>
<dbReference type="VEuPathDB" id="FungiDB:SCHCODRAFT_02625331"/>
<organism evidence="5">
    <name type="scientific">Schizophyllum commune (strain H4-8 / FGSC 9210)</name>
    <name type="common">Split gill fungus</name>
    <dbReference type="NCBI Taxonomy" id="578458"/>
    <lineage>
        <taxon>Eukaryota</taxon>
        <taxon>Fungi</taxon>
        <taxon>Dikarya</taxon>
        <taxon>Basidiomycota</taxon>
        <taxon>Agaricomycotina</taxon>
        <taxon>Agaricomycetes</taxon>
        <taxon>Agaricomycetidae</taxon>
        <taxon>Agaricales</taxon>
        <taxon>Schizophyllaceae</taxon>
        <taxon>Schizophyllum</taxon>
    </lineage>
</organism>
<dbReference type="eggNOG" id="ENOG502QS1J">
    <property type="taxonomic scope" value="Eukaryota"/>
</dbReference>
<dbReference type="KEGG" id="scm:SCHCO_02625331"/>
<dbReference type="Proteomes" id="UP000007431">
    <property type="component" value="Unassembled WGS sequence"/>
</dbReference>
<evidence type="ECO:0000256" key="1">
    <source>
        <dbReference type="ARBA" id="ARBA00005254"/>
    </source>
</evidence>
<evidence type="ECO:0000313" key="5">
    <source>
        <dbReference type="Proteomes" id="UP000007431"/>
    </source>
</evidence>
<dbReference type="Gene3D" id="3.90.226.10">
    <property type="entry name" value="2-enoyl-CoA Hydratase, Chain A, domain 1"/>
    <property type="match status" value="1"/>
</dbReference>
<dbReference type="EMBL" id="GL377306">
    <property type="protein sequence ID" value="EFI96996.1"/>
    <property type="molecule type" value="Genomic_DNA"/>
</dbReference>
<dbReference type="PROSITE" id="PS00166">
    <property type="entry name" value="ENOYL_COA_HYDRATASE"/>
    <property type="match status" value="1"/>
</dbReference>
<dbReference type="GO" id="GO:0006635">
    <property type="term" value="P:fatty acid beta-oxidation"/>
    <property type="evidence" value="ECO:0007669"/>
    <property type="project" value="TreeGrafter"/>
</dbReference>
<dbReference type="SUPFAM" id="SSF52096">
    <property type="entry name" value="ClpP/crotonase"/>
    <property type="match status" value="1"/>
</dbReference>
<dbReference type="RefSeq" id="XP_003031899.1">
    <property type="nucleotide sequence ID" value="XM_003031853.1"/>
</dbReference>
<dbReference type="OMA" id="LWIIELH"/>
<accession>D8Q5N3</accession>
<dbReference type="InterPro" id="IPR001753">
    <property type="entry name" value="Enoyl-CoA_hydra/iso"/>
</dbReference>
<feature type="region of interest" description="Disordered" evidence="3">
    <location>
        <begin position="250"/>
        <end position="271"/>
    </location>
</feature>
<gene>
    <name evidence="4" type="ORF">SCHCODRAFT_55982</name>
</gene>
<dbReference type="GO" id="GO:0004165">
    <property type="term" value="F:delta(3)-delta(2)-enoyl-CoA isomerase activity"/>
    <property type="evidence" value="ECO:0007669"/>
    <property type="project" value="TreeGrafter"/>
</dbReference>
<dbReference type="AlphaFoldDB" id="D8Q5N3"/>
<dbReference type="CDD" id="cd06558">
    <property type="entry name" value="crotonase-like"/>
    <property type="match status" value="1"/>
</dbReference>
<dbReference type="GO" id="GO:0005777">
    <property type="term" value="C:peroxisome"/>
    <property type="evidence" value="ECO:0007669"/>
    <property type="project" value="TreeGrafter"/>
</dbReference>
<dbReference type="InParanoid" id="D8Q5N3"/>
<evidence type="ECO:0008006" key="6">
    <source>
        <dbReference type="Google" id="ProtNLM"/>
    </source>
</evidence>
<dbReference type="HOGENOM" id="CLU_009834_3_1_1"/>
<sequence>MAFPLSLPANAPLVTLTRPKEALWVLELHNGEDARLNVELIDGGIKPALDAVEKDWRAQWRTQKTDKTKGKGALIIVGKRDQDKFFSNGLDLERALANPNFFIHTLHPLFVRLLSFPIPVIAAINGHCFAGGFMLSLACDYRVMTDGLKRNAWICMNEIHFGAPWPHAFAAILRAKVGDPHVHRRVALEGQRFTPQEALKAGLIDRIANGGTTADVLAAAEKLADEVAPLAKSGAWGLIKEDLYYDALKESSKRPQPPSVKSADDLAKARL</sequence>
<protein>
    <recommendedName>
        <fullName evidence="6">ClpP/crotonase</fullName>
    </recommendedName>
</protein>